<dbReference type="Proteomes" id="UP001642484">
    <property type="component" value="Unassembled WGS sequence"/>
</dbReference>
<dbReference type="EMBL" id="CAXAMN010021740">
    <property type="protein sequence ID" value="CAK9062894.1"/>
    <property type="molecule type" value="Genomic_DNA"/>
</dbReference>
<gene>
    <name evidence="1" type="ORF">CCMP2556_LOCUS30929</name>
</gene>
<reference evidence="1 2" key="1">
    <citation type="submission" date="2024-02" db="EMBL/GenBank/DDBJ databases">
        <authorList>
            <person name="Chen Y."/>
            <person name="Shah S."/>
            <person name="Dougan E. K."/>
            <person name="Thang M."/>
            <person name="Chan C."/>
        </authorList>
    </citation>
    <scope>NUCLEOTIDE SEQUENCE [LARGE SCALE GENOMIC DNA]</scope>
</reference>
<proteinExistence type="predicted"/>
<evidence type="ECO:0000313" key="1">
    <source>
        <dbReference type="EMBL" id="CAK9062894.1"/>
    </source>
</evidence>
<keyword evidence="2" id="KW-1185">Reference proteome</keyword>
<evidence type="ECO:0000313" key="2">
    <source>
        <dbReference type="Proteomes" id="UP001642484"/>
    </source>
</evidence>
<protein>
    <submittedName>
        <fullName evidence="1">Uncharacterized protein</fullName>
    </submittedName>
</protein>
<comment type="caution">
    <text evidence="1">The sequence shown here is derived from an EMBL/GenBank/DDBJ whole genome shotgun (WGS) entry which is preliminary data.</text>
</comment>
<organism evidence="1 2">
    <name type="scientific">Durusdinium trenchii</name>
    <dbReference type="NCBI Taxonomy" id="1381693"/>
    <lineage>
        <taxon>Eukaryota</taxon>
        <taxon>Sar</taxon>
        <taxon>Alveolata</taxon>
        <taxon>Dinophyceae</taxon>
        <taxon>Suessiales</taxon>
        <taxon>Symbiodiniaceae</taxon>
        <taxon>Durusdinium</taxon>
    </lineage>
</organism>
<sequence length="163" mass="18732">MDGRVDTRCCSKSQWKPIPSAFGLNRGSFSTVLKPMAQVWKRCIHTVKSGRTTGEKKWVFISPEGEKIWTFKKALHKGMPLQLHVKSKASSSEAMEEVAGECKRTWKRCIHTVKSGRTKGKKRWVFISPEGRKMPLWDARYRRSFPAELFPMCNVQDADVTAW</sequence>
<name>A0ABP0NH60_9DINO</name>
<accession>A0ABP0NH60</accession>